<evidence type="ECO:0000256" key="1">
    <source>
        <dbReference type="ARBA" id="ARBA00005986"/>
    </source>
</evidence>
<gene>
    <name evidence="3" type="ORF">VFPPC_10577</name>
</gene>
<name>A0A179F445_METCM</name>
<reference evidence="3 4" key="1">
    <citation type="journal article" date="2016" name="PLoS Pathog.">
        <title>Biosynthesis of antibiotic leucinostatins in bio-control fungus Purpureocillium lilacinum and their inhibition on phytophthora revealed by genome mining.</title>
        <authorList>
            <person name="Wang G."/>
            <person name="Liu Z."/>
            <person name="Lin R."/>
            <person name="Li E."/>
            <person name="Mao Z."/>
            <person name="Ling J."/>
            <person name="Yang Y."/>
            <person name="Yin W.B."/>
            <person name="Xie B."/>
        </authorList>
    </citation>
    <scope>NUCLEOTIDE SEQUENCE [LARGE SCALE GENOMIC DNA]</scope>
    <source>
        <strain evidence="3">170</strain>
    </source>
</reference>
<dbReference type="EMBL" id="LSBJ02000009">
    <property type="protein sequence ID" value="OAQ60141.1"/>
    <property type="molecule type" value="Genomic_DNA"/>
</dbReference>
<evidence type="ECO:0000313" key="4">
    <source>
        <dbReference type="Proteomes" id="UP000078397"/>
    </source>
</evidence>
<dbReference type="OrthoDB" id="3183782at2759"/>
<proteinExistence type="inferred from homology"/>
<dbReference type="GO" id="GO:0016491">
    <property type="term" value="F:oxidoreductase activity"/>
    <property type="evidence" value="ECO:0007669"/>
    <property type="project" value="InterPro"/>
</dbReference>
<dbReference type="RefSeq" id="XP_018138051.1">
    <property type="nucleotide sequence ID" value="XM_018288919.1"/>
</dbReference>
<organism evidence="3 4">
    <name type="scientific">Pochonia chlamydosporia 170</name>
    <dbReference type="NCBI Taxonomy" id="1380566"/>
    <lineage>
        <taxon>Eukaryota</taxon>
        <taxon>Fungi</taxon>
        <taxon>Dikarya</taxon>
        <taxon>Ascomycota</taxon>
        <taxon>Pezizomycotina</taxon>
        <taxon>Sordariomycetes</taxon>
        <taxon>Hypocreomycetidae</taxon>
        <taxon>Hypocreales</taxon>
        <taxon>Clavicipitaceae</taxon>
        <taxon>Pochonia</taxon>
    </lineage>
</organism>
<feature type="domain" description="EthD" evidence="2">
    <location>
        <begin position="19"/>
        <end position="102"/>
    </location>
</feature>
<keyword evidence="4" id="KW-1185">Reference proteome</keyword>
<evidence type="ECO:0000313" key="3">
    <source>
        <dbReference type="EMBL" id="OAQ60141.1"/>
    </source>
</evidence>
<sequence length="163" mass="18599">MTQKQRVLRFSLAHFRKETCSEESCHYFGTKLHAKQAATLHAKHGVLQYYQIYNTELTRGAVEDFRNALGADWEIQRHDLTVELYVRDLATLRSIASDPEFATFHHLEEPYLSRGHVVVSLGWVEAYIEDGKLVNVLDDGTPVYSPAYADFVRDGGELRKALA</sequence>
<dbReference type="InterPro" id="IPR009799">
    <property type="entry name" value="EthD_dom"/>
</dbReference>
<accession>A0A179F445</accession>
<dbReference type="Pfam" id="PF07110">
    <property type="entry name" value="EthD"/>
    <property type="match status" value="1"/>
</dbReference>
<comment type="caution">
    <text evidence="3">The sequence shown here is derived from an EMBL/GenBank/DDBJ whole genome shotgun (WGS) entry which is preliminary data.</text>
</comment>
<comment type="similarity">
    <text evidence="1">Belongs to the tpcK family.</text>
</comment>
<dbReference type="STRING" id="1380566.A0A179F445"/>
<dbReference type="KEGG" id="pchm:VFPPC_10577"/>
<dbReference type="GeneID" id="28852913"/>
<protein>
    <submittedName>
        <fullName evidence="3">EthD domain-containing protein</fullName>
    </submittedName>
</protein>
<evidence type="ECO:0000259" key="2">
    <source>
        <dbReference type="Pfam" id="PF07110"/>
    </source>
</evidence>
<dbReference type="Proteomes" id="UP000078397">
    <property type="component" value="Unassembled WGS sequence"/>
</dbReference>
<dbReference type="AlphaFoldDB" id="A0A179F445"/>